<dbReference type="Gene3D" id="3.40.30.10">
    <property type="entry name" value="Glutaredoxin"/>
    <property type="match status" value="1"/>
</dbReference>
<dbReference type="RefSeq" id="WP_096429944.1">
    <property type="nucleotide sequence ID" value="NZ_AP018042.1"/>
</dbReference>
<dbReference type="NCBIfam" id="TIGR00412">
    <property type="entry name" value="redox_disulf_2"/>
    <property type="match status" value="1"/>
</dbReference>
<protein>
    <submittedName>
        <fullName evidence="4">Redox-active disulfide protein 2</fullName>
    </submittedName>
</protein>
<dbReference type="InterPro" id="IPR005243">
    <property type="entry name" value="THIRX-like_proc"/>
</dbReference>
<keyword evidence="2" id="KW-1015">Disulfide bond</keyword>
<keyword evidence="2" id="KW-0676">Redox-active center</keyword>
<dbReference type="Proteomes" id="UP000218267">
    <property type="component" value="Chromosome"/>
</dbReference>
<dbReference type="EMBL" id="AP018042">
    <property type="protein sequence ID" value="BAX81014.1"/>
    <property type="molecule type" value="Genomic_DNA"/>
</dbReference>
<dbReference type="PIRSF" id="PIRSF037031">
    <property type="entry name" value="Redox_disulphide_2"/>
    <property type="match status" value="1"/>
</dbReference>
<dbReference type="PANTHER" id="PTHR36450">
    <property type="entry name" value="THIOREDOXIN"/>
    <property type="match status" value="1"/>
</dbReference>
<name>A0A1Y1CL31_9BACT</name>
<proteinExistence type="predicted"/>
<dbReference type="PANTHER" id="PTHR36450:SF1">
    <property type="entry name" value="THIOREDOXIN"/>
    <property type="match status" value="1"/>
</dbReference>
<feature type="active site" description="Nucleophile" evidence="1">
    <location>
        <position position="10"/>
    </location>
</feature>
<dbReference type="KEGG" id="mbas:ALGA_2701"/>
<evidence type="ECO:0000259" key="3">
    <source>
        <dbReference type="Pfam" id="PF13192"/>
    </source>
</evidence>
<accession>A0A1Y1CL31</accession>
<organism evidence="4 5">
    <name type="scientific">Labilibaculum antarcticum</name>
    <dbReference type="NCBI Taxonomy" id="1717717"/>
    <lineage>
        <taxon>Bacteria</taxon>
        <taxon>Pseudomonadati</taxon>
        <taxon>Bacteroidota</taxon>
        <taxon>Bacteroidia</taxon>
        <taxon>Marinilabiliales</taxon>
        <taxon>Marinifilaceae</taxon>
        <taxon>Labilibaculum</taxon>
    </lineage>
</organism>
<dbReference type="Pfam" id="PF13192">
    <property type="entry name" value="Thioredoxin_3"/>
    <property type="match status" value="1"/>
</dbReference>
<dbReference type="InterPro" id="IPR036249">
    <property type="entry name" value="Thioredoxin-like_sf"/>
</dbReference>
<feature type="disulfide bond" description="Redox-active" evidence="2">
    <location>
        <begin position="10"/>
        <end position="13"/>
    </location>
</feature>
<dbReference type="AlphaFoldDB" id="A0A1Y1CL31"/>
<keyword evidence="5" id="KW-1185">Reference proteome</keyword>
<dbReference type="SUPFAM" id="SSF52833">
    <property type="entry name" value="Thioredoxin-like"/>
    <property type="match status" value="1"/>
</dbReference>
<evidence type="ECO:0000313" key="5">
    <source>
        <dbReference type="Proteomes" id="UP000218267"/>
    </source>
</evidence>
<evidence type="ECO:0000256" key="1">
    <source>
        <dbReference type="PIRSR" id="PIRSR037031-50"/>
    </source>
</evidence>
<reference evidence="5" key="2">
    <citation type="journal article" date="2020" name="Antonie Van Leeuwenhoek">
        <title>Labilibaculum antarcticum sp. nov., a novel facultative anaerobic, psychrotorelant bacterium isolated from marine sediment of Antarctica.</title>
        <authorList>
            <person name="Watanabe M."/>
            <person name="Kojima H."/>
            <person name="Fukui M."/>
        </authorList>
    </citation>
    <scope>NUCLEOTIDE SEQUENCE [LARGE SCALE GENOMIC DNA]</scope>
    <source>
        <strain evidence="5">SPP2</strain>
    </source>
</reference>
<dbReference type="InterPro" id="IPR012336">
    <property type="entry name" value="Thioredoxin-like_fold"/>
</dbReference>
<evidence type="ECO:0000256" key="2">
    <source>
        <dbReference type="PIRSR" id="PIRSR037031-51"/>
    </source>
</evidence>
<gene>
    <name evidence="4" type="ORF">ALGA_2701</name>
</gene>
<dbReference type="OrthoDB" id="9800630at2"/>
<feature type="domain" description="Thioredoxin-like fold" evidence="3">
    <location>
        <begin position="1"/>
        <end position="76"/>
    </location>
</feature>
<evidence type="ECO:0000313" key="4">
    <source>
        <dbReference type="EMBL" id="BAX81014.1"/>
    </source>
</evidence>
<sequence>MEIKVLGPGCKKCGTLAEATKKAVEELSIDANITKVDDMIKILSYGVMSTPALVINEKVVVSGKVPSVSEIKEFIKNA</sequence>
<reference evidence="4 5" key="1">
    <citation type="journal article" date="2018" name="Mar. Genomics">
        <title>Complete genome sequence of Marinifilaceae bacterium strain SPP2, isolated from the Antarctic marine sediment.</title>
        <authorList>
            <person name="Watanabe M."/>
            <person name="Kojima H."/>
            <person name="Fukui M."/>
        </authorList>
    </citation>
    <scope>NUCLEOTIDE SEQUENCE [LARGE SCALE GENOMIC DNA]</scope>
    <source>
        <strain evidence="4 5">SPP2</strain>
    </source>
</reference>
<feature type="active site" description="Nucleophile" evidence="1">
    <location>
        <position position="13"/>
    </location>
</feature>